<dbReference type="EMBL" id="DXEX01000129">
    <property type="protein sequence ID" value="HIX59177.1"/>
    <property type="molecule type" value="Genomic_DNA"/>
</dbReference>
<dbReference type="AlphaFoldDB" id="A0A9D1WJ97"/>
<name>A0A9D1WJ97_9FIRM</name>
<dbReference type="Proteomes" id="UP000886817">
    <property type="component" value="Unassembled WGS sequence"/>
</dbReference>
<evidence type="ECO:0000313" key="1">
    <source>
        <dbReference type="EMBL" id="HIX59177.1"/>
    </source>
</evidence>
<reference evidence="1" key="1">
    <citation type="journal article" date="2021" name="PeerJ">
        <title>Extensive microbial diversity within the chicken gut microbiome revealed by metagenomics and culture.</title>
        <authorList>
            <person name="Gilroy R."/>
            <person name="Ravi A."/>
            <person name="Getino M."/>
            <person name="Pursley I."/>
            <person name="Horton D.L."/>
            <person name="Alikhan N.F."/>
            <person name="Baker D."/>
            <person name="Gharbi K."/>
            <person name="Hall N."/>
            <person name="Watson M."/>
            <person name="Adriaenssens E.M."/>
            <person name="Foster-Nyarko E."/>
            <person name="Jarju S."/>
            <person name="Secka A."/>
            <person name="Antonio M."/>
            <person name="Oren A."/>
            <person name="Chaudhuri R.R."/>
            <person name="La Ragione R."/>
            <person name="Hildebrand F."/>
            <person name="Pallen M.J."/>
        </authorList>
    </citation>
    <scope>NUCLEOTIDE SEQUENCE</scope>
    <source>
        <strain evidence="1">ChiSjej1B19-8411</strain>
    </source>
</reference>
<protein>
    <submittedName>
        <fullName evidence="1">YqeG family HAD IIIA-type phosphatase</fullName>
    </submittedName>
</protein>
<dbReference type="SUPFAM" id="SSF56784">
    <property type="entry name" value="HAD-like"/>
    <property type="match status" value="1"/>
</dbReference>
<accession>A0A9D1WJ97</accession>
<proteinExistence type="predicted"/>
<dbReference type="InterPro" id="IPR036412">
    <property type="entry name" value="HAD-like_sf"/>
</dbReference>
<gene>
    <name evidence="1" type="ORF">IAA45_05620</name>
</gene>
<dbReference type="InterPro" id="IPR023214">
    <property type="entry name" value="HAD_sf"/>
</dbReference>
<dbReference type="Gene3D" id="3.40.50.1000">
    <property type="entry name" value="HAD superfamily/HAD-like"/>
    <property type="match status" value="1"/>
</dbReference>
<reference evidence="1" key="2">
    <citation type="submission" date="2021-04" db="EMBL/GenBank/DDBJ databases">
        <authorList>
            <person name="Gilroy R."/>
        </authorList>
    </citation>
    <scope>NUCLEOTIDE SEQUENCE</scope>
    <source>
        <strain evidence="1">ChiSjej1B19-8411</strain>
    </source>
</reference>
<sequence>MLDRFFPDACAESAYAIDYEALYREGYRGLIFDIDNTLVPHGAPADDRARALFQKLREIGFKSCFLSNNQKERVDSFNREIGEIYI</sequence>
<evidence type="ECO:0000313" key="2">
    <source>
        <dbReference type="Proteomes" id="UP000886817"/>
    </source>
</evidence>
<feature type="non-terminal residue" evidence="1">
    <location>
        <position position="86"/>
    </location>
</feature>
<comment type="caution">
    <text evidence="1">The sequence shown here is derived from an EMBL/GenBank/DDBJ whole genome shotgun (WGS) entry which is preliminary data.</text>
</comment>
<organism evidence="1 2">
    <name type="scientific">Candidatus Blautia gallistercoris</name>
    <dbReference type="NCBI Taxonomy" id="2838490"/>
    <lineage>
        <taxon>Bacteria</taxon>
        <taxon>Bacillati</taxon>
        <taxon>Bacillota</taxon>
        <taxon>Clostridia</taxon>
        <taxon>Lachnospirales</taxon>
        <taxon>Lachnospiraceae</taxon>
        <taxon>Blautia</taxon>
    </lineage>
</organism>